<evidence type="ECO:0008006" key="4">
    <source>
        <dbReference type="Google" id="ProtNLM"/>
    </source>
</evidence>
<feature type="transmembrane region" description="Helical" evidence="1">
    <location>
        <begin position="28"/>
        <end position="48"/>
    </location>
</feature>
<reference evidence="2 3" key="1">
    <citation type="journal article" date="2015" name="Antonie Van Leeuwenhoek">
        <title>Streptomyces klenkii sp. nov., isolated from deep marine sediment.</title>
        <authorList>
            <person name="Veyisoglu A."/>
            <person name="Sahin N."/>
        </authorList>
    </citation>
    <scope>NUCLEOTIDE SEQUENCE [LARGE SCALE GENOMIC DNA]</scope>
    <source>
        <strain evidence="2 3">KCTC 29202</strain>
    </source>
</reference>
<evidence type="ECO:0000313" key="2">
    <source>
        <dbReference type="EMBL" id="RKN74768.1"/>
    </source>
</evidence>
<keyword evidence="1" id="KW-1133">Transmembrane helix</keyword>
<proteinExistence type="predicted"/>
<organism evidence="2 3">
    <name type="scientific">Streptomyces klenkii</name>
    <dbReference type="NCBI Taxonomy" id="1420899"/>
    <lineage>
        <taxon>Bacteria</taxon>
        <taxon>Bacillati</taxon>
        <taxon>Actinomycetota</taxon>
        <taxon>Actinomycetes</taxon>
        <taxon>Kitasatosporales</taxon>
        <taxon>Streptomycetaceae</taxon>
        <taxon>Streptomyces</taxon>
    </lineage>
</organism>
<accession>A0A3B0BR31</accession>
<dbReference type="EMBL" id="RBAM01000004">
    <property type="protein sequence ID" value="RKN74768.1"/>
    <property type="molecule type" value="Genomic_DNA"/>
</dbReference>
<feature type="transmembrane region" description="Helical" evidence="1">
    <location>
        <begin position="60"/>
        <end position="81"/>
    </location>
</feature>
<protein>
    <recommendedName>
        <fullName evidence="4">EamA/RhaT family transporter</fullName>
    </recommendedName>
</protein>
<evidence type="ECO:0000256" key="1">
    <source>
        <dbReference type="SAM" id="Phobius"/>
    </source>
</evidence>
<keyword evidence="1" id="KW-0472">Membrane</keyword>
<dbReference type="AlphaFoldDB" id="A0A3B0BR31"/>
<name>A0A3B0BR31_9ACTN</name>
<dbReference type="RefSeq" id="WP_120755548.1">
    <property type="nucleotide sequence ID" value="NZ_RBAM01000004.1"/>
</dbReference>
<keyword evidence="3" id="KW-1185">Reference proteome</keyword>
<gene>
    <name evidence="2" type="ORF">D7231_13220</name>
</gene>
<dbReference type="OrthoDB" id="4329566at2"/>
<feature type="transmembrane region" description="Helical" evidence="1">
    <location>
        <begin position="101"/>
        <end position="120"/>
    </location>
</feature>
<sequence>MSDQAGPRPEPIRFYGTTWLNHDGGYGLRRAGTCLSALAAAAAGALVLRFGYEGLAIAKVGGLVNTMVVVAFAVCSALAFRRTWERFGRRPDPAADPHAERSMQSLMMIGFIGALLAYALRTLKEAPGEELHRREYEEAVARYERRTERKGKGRRKR</sequence>
<dbReference type="Proteomes" id="UP000270343">
    <property type="component" value="Unassembled WGS sequence"/>
</dbReference>
<evidence type="ECO:0000313" key="3">
    <source>
        <dbReference type="Proteomes" id="UP000270343"/>
    </source>
</evidence>
<keyword evidence="1" id="KW-0812">Transmembrane</keyword>
<comment type="caution">
    <text evidence="2">The sequence shown here is derived from an EMBL/GenBank/DDBJ whole genome shotgun (WGS) entry which is preliminary data.</text>
</comment>